<name>A0A2N3N0Z6_9PEZI</name>
<reference evidence="1 2" key="1">
    <citation type="journal article" date="2017" name="G3 (Bethesda)">
        <title>First Draft Genome Sequence of the Pathogenic Fungus Lomentospora prolificans (Formerly Scedosporium prolificans).</title>
        <authorList>
            <person name="Luo R."/>
            <person name="Zimin A."/>
            <person name="Workman R."/>
            <person name="Fan Y."/>
            <person name="Pertea G."/>
            <person name="Grossman N."/>
            <person name="Wear M.P."/>
            <person name="Jia B."/>
            <person name="Miller H."/>
            <person name="Casadevall A."/>
            <person name="Timp W."/>
            <person name="Zhang S.X."/>
            <person name="Salzberg S.L."/>
        </authorList>
    </citation>
    <scope>NUCLEOTIDE SEQUENCE [LARGE SCALE GENOMIC DNA]</scope>
    <source>
        <strain evidence="1 2">JHH-5317</strain>
    </source>
</reference>
<evidence type="ECO:0000313" key="2">
    <source>
        <dbReference type="Proteomes" id="UP000233524"/>
    </source>
</evidence>
<dbReference type="PANTHER" id="PTHR34587:SF2">
    <property type="entry name" value="G-PROTEIN COUPLED RECEPTORS FAMILY 1 PROFILE DOMAIN-CONTAINING PROTEIN"/>
    <property type="match status" value="1"/>
</dbReference>
<dbReference type="EMBL" id="NLAX01001139">
    <property type="protein sequence ID" value="PKS06103.1"/>
    <property type="molecule type" value="Genomic_DNA"/>
</dbReference>
<dbReference type="OrthoDB" id="2336871at2759"/>
<dbReference type="PANTHER" id="PTHR34587">
    <property type="entry name" value="VWFA DOMAIN-CONTAINING PROTEIN"/>
    <property type="match status" value="1"/>
</dbReference>
<organism evidence="1 2">
    <name type="scientific">Lomentospora prolificans</name>
    <dbReference type="NCBI Taxonomy" id="41688"/>
    <lineage>
        <taxon>Eukaryota</taxon>
        <taxon>Fungi</taxon>
        <taxon>Dikarya</taxon>
        <taxon>Ascomycota</taxon>
        <taxon>Pezizomycotina</taxon>
        <taxon>Sordariomycetes</taxon>
        <taxon>Hypocreomycetidae</taxon>
        <taxon>Microascales</taxon>
        <taxon>Microascaceae</taxon>
        <taxon>Lomentospora</taxon>
    </lineage>
</organism>
<gene>
    <name evidence="1" type="ORF">jhhlp_007937</name>
</gene>
<dbReference type="VEuPathDB" id="FungiDB:jhhlp_007937"/>
<sequence>MADRGFGRSDEANFINFCSGAELTNGRQIATGSCNGIPMVKIPAVTNMISAMIPGDEQLATHATSNVTHCITNRIPQSRIPSKPAFELLYSTTSARRGLQHYYDRICTMIVARNHGPVVMPAGQGGAQGDCTKFLVVERKQA</sequence>
<dbReference type="Proteomes" id="UP000233524">
    <property type="component" value="Unassembled WGS sequence"/>
</dbReference>
<keyword evidence="2" id="KW-1185">Reference proteome</keyword>
<dbReference type="AlphaFoldDB" id="A0A2N3N0Z6"/>
<proteinExistence type="predicted"/>
<protein>
    <submittedName>
        <fullName evidence="1">Uncharacterized protein</fullName>
    </submittedName>
</protein>
<accession>A0A2N3N0Z6</accession>
<dbReference type="InterPro" id="IPR053216">
    <property type="entry name" value="Appressorial_penetr-assoc"/>
</dbReference>
<dbReference type="InParanoid" id="A0A2N3N0Z6"/>
<comment type="caution">
    <text evidence="1">The sequence shown here is derived from an EMBL/GenBank/DDBJ whole genome shotgun (WGS) entry which is preliminary data.</text>
</comment>
<dbReference type="STRING" id="41688.A0A2N3N0Z6"/>
<evidence type="ECO:0000313" key="1">
    <source>
        <dbReference type="EMBL" id="PKS06103.1"/>
    </source>
</evidence>